<name>A0ABQ6GZ50_9GAMM</name>
<comment type="caution">
    <text evidence="1">The sequence shown here is derived from an EMBL/GenBank/DDBJ whole genome shotgun (WGS) entry which is preliminary data.</text>
</comment>
<accession>A0ABQ6GZ50</accession>
<reference evidence="1 2" key="1">
    <citation type="submission" date="2023-03" db="EMBL/GenBank/DDBJ databases">
        <title>Draft genome sequence of Thalassotalea eurytherma JCM 18482T.</title>
        <authorList>
            <person name="Sawabe T."/>
        </authorList>
    </citation>
    <scope>NUCLEOTIDE SEQUENCE [LARGE SCALE GENOMIC DNA]</scope>
    <source>
        <strain evidence="1 2">JCM 18482</strain>
    </source>
</reference>
<organism evidence="1 2">
    <name type="scientific">Thalassotalea eurytherma</name>
    <dbReference type="NCBI Taxonomy" id="1144278"/>
    <lineage>
        <taxon>Bacteria</taxon>
        <taxon>Pseudomonadati</taxon>
        <taxon>Pseudomonadota</taxon>
        <taxon>Gammaproteobacteria</taxon>
        <taxon>Alteromonadales</taxon>
        <taxon>Colwelliaceae</taxon>
        <taxon>Thalassotalea</taxon>
    </lineage>
</organism>
<gene>
    <name evidence="1" type="ORF">theurythT_06850</name>
</gene>
<protein>
    <submittedName>
        <fullName evidence="1">DUF1451 domain-containing protein</fullName>
    </submittedName>
</protein>
<dbReference type="InterPro" id="IPR009912">
    <property type="entry name" value="DUF1451"/>
</dbReference>
<keyword evidence="2" id="KW-1185">Reference proteome</keyword>
<dbReference type="Proteomes" id="UP001157133">
    <property type="component" value="Unassembled WGS sequence"/>
</dbReference>
<dbReference type="EMBL" id="BSSU01000003">
    <property type="protein sequence ID" value="GLX81233.1"/>
    <property type="molecule type" value="Genomic_DNA"/>
</dbReference>
<dbReference type="Pfam" id="PF07295">
    <property type="entry name" value="DUF1451"/>
    <property type="match status" value="1"/>
</dbReference>
<evidence type="ECO:0000313" key="1">
    <source>
        <dbReference type="EMBL" id="GLX81233.1"/>
    </source>
</evidence>
<proteinExistence type="predicted"/>
<sequence>MFILNGVKMSTYKERFDAVNQQLADWLKDVREHELTDLINVVEKAKEFVRMSEEYPEEKIEQFIANLKFDLKDFYHQQQVDFKNSPSVDILNESLWQTLEQVTDKSQVEWAELQDDFDHDGVYHAGDFIGFGVLVCRHCGHACHHSHFSEVIGCIECGHESFTRQPLMP</sequence>
<evidence type="ECO:0000313" key="2">
    <source>
        <dbReference type="Proteomes" id="UP001157133"/>
    </source>
</evidence>